<dbReference type="FunFam" id="3.40.50.300:FF:000079">
    <property type="entry name" value="probable ATP-dependent RNA helicase DDX17"/>
    <property type="match status" value="1"/>
</dbReference>
<evidence type="ECO:0000256" key="17">
    <source>
        <dbReference type="RuleBase" id="RU000492"/>
    </source>
</evidence>
<dbReference type="PROSITE" id="PS01154">
    <property type="entry name" value="RNA_POL_L_13KD"/>
    <property type="match status" value="1"/>
</dbReference>
<dbReference type="GO" id="GO:0003677">
    <property type="term" value="F:DNA binding"/>
    <property type="evidence" value="ECO:0007669"/>
    <property type="project" value="InterPro"/>
</dbReference>
<dbReference type="CDD" id="cd07029">
    <property type="entry name" value="RNAP_I_III_AC19"/>
    <property type="match status" value="1"/>
</dbReference>
<evidence type="ECO:0000256" key="10">
    <source>
        <dbReference type="ARBA" id="ARBA00023161"/>
    </source>
</evidence>
<dbReference type="RefSeq" id="XP_046060028.1">
    <property type="nucleotide sequence ID" value="XM_046206242.1"/>
</dbReference>
<comment type="subcellular location">
    <subcellularLocation>
        <location evidence="1">Nucleus</location>
    </subcellularLocation>
</comment>
<dbReference type="Gene3D" id="3.30.1360.10">
    <property type="entry name" value="RNA polymerase, RBP11-like subunit"/>
    <property type="match status" value="1"/>
</dbReference>
<dbReference type="Pfam" id="PF00270">
    <property type="entry name" value="DEAD"/>
    <property type="match status" value="1"/>
</dbReference>
<protein>
    <recommendedName>
        <fullName evidence="14">ATP-dependent RNA helicase DBP2</fullName>
        <ecNumber evidence="3">3.6.4.13</ecNumber>
    </recommendedName>
    <alternativeName>
        <fullName evidence="15">ATP-dependent RNA helicase dbp2</fullName>
    </alternativeName>
    <alternativeName>
        <fullName evidence="4">DNA-directed RNA polymerases I and III subunit RPAC2</fullName>
    </alternativeName>
</protein>
<evidence type="ECO:0000256" key="9">
    <source>
        <dbReference type="ARBA" id="ARBA00022840"/>
    </source>
</evidence>
<dbReference type="InterPro" id="IPR011545">
    <property type="entry name" value="DEAD/DEAH_box_helicase_dom"/>
</dbReference>
<dbReference type="InterPro" id="IPR001650">
    <property type="entry name" value="Helicase_C-like"/>
</dbReference>
<accession>A0A9P8P1V9</accession>
<dbReference type="EC" id="3.6.4.13" evidence="3"/>
<organism evidence="22 23">
    <name type="scientific">Ogataea philodendri</name>
    <dbReference type="NCBI Taxonomy" id="1378263"/>
    <lineage>
        <taxon>Eukaryota</taxon>
        <taxon>Fungi</taxon>
        <taxon>Dikarya</taxon>
        <taxon>Ascomycota</taxon>
        <taxon>Saccharomycotina</taxon>
        <taxon>Pichiomycetes</taxon>
        <taxon>Pichiales</taxon>
        <taxon>Pichiaceae</taxon>
        <taxon>Ogataea</taxon>
    </lineage>
</organism>
<dbReference type="Gene3D" id="3.40.50.300">
    <property type="entry name" value="P-loop containing nucleotide triphosphate hydrolases"/>
    <property type="match status" value="2"/>
</dbReference>
<evidence type="ECO:0000313" key="22">
    <source>
        <dbReference type="EMBL" id="KAH3663692.1"/>
    </source>
</evidence>
<evidence type="ECO:0000256" key="3">
    <source>
        <dbReference type="ARBA" id="ARBA00012552"/>
    </source>
</evidence>
<evidence type="ECO:0000256" key="11">
    <source>
        <dbReference type="ARBA" id="ARBA00023163"/>
    </source>
</evidence>
<dbReference type="InterPro" id="IPR008193">
    <property type="entry name" value="RNA_pol_Rpb11_13-16kDa_CS"/>
</dbReference>
<dbReference type="PROSITE" id="PS51192">
    <property type="entry name" value="HELICASE_ATP_BIND_1"/>
    <property type="match status" value="1"/>
</dbReference>
<feature type="compositionally biased region" description="Gly residues" evidence="18">
    <location>
        <begin position="582"/>
        <end position="614"/>
    </location>
</feature>
<dbReference type="Pfam" id="PF00271">
    <property type="entry name" value="Helicase_C"/>
    <property type="match status" value="1"/>
</dbReference>
<evidence type="ECO:0000256" key="4">
    <source>
        <dbReference type="ARBA" id="ARBA00022079"/>
    </source>
</evidence>
<keyword evidence="23" id="KW-1185">Reference proteome</keyword>
<dbReference type="GO" id="GO:0055029">
    <property type="term" value="C:nuclear DNA-directed RNA polymerase complex"/>
    <property type="evidence" value="ECO:0007669"/>
    <property type="project" value="UniProtKB-ARBA"/>
</dbReference>
<dbReference type="CDD" id="cd17966">
    <property type="entry name" value="DEADc_DDX5_DDX17"/>
    <property type="match status" value="1"/>
</dbReference>
<evidence type="ECO:0000256" key="13">
    <source>
        <dbReference type="ARBA" id="ARBA00025751"/>
    </source>
</evidence>
<proteinExistence type="inferred from homology"/>
<comment type="similarity">
    <text evidence="13">Belongs to the archaeal Rpo11/eukaryotic RPB11/RPC19 RNA polymerase subunit family.</text>
</comment>
<dbReference type="GO" id="GO:0003724">
    <property type="term" value="F:RNA helicase activity"/>
    <property type="evidence" value="ECO:0007669"/>
    <property type="project" value="UniProtKB-EC"/>
</dbReference>
<reference evidence="22" key="1">
    <citation type="journal article" date="2021" name="Open Biol.">
        <title>Shared evolutionary footprints suggest mitochondrial oxidative damage underlies multiple complex I losses in fungi.</title>
        <authorList>
            <person name="Schikora-Tamarit M.A."/>
            <person name="Marcet-Houben M."/>
            <person name="Nosek J."/>
            <person name="Gabaldon T."/>
        </authorList>
    </citation>
    <scope>NUCLEOTIDE SEQUENCE</scope>
    <source>
        <strain evidence="22">CBS6075</strain>
    </source>
</reference>
<gene>
    <name evidence="22" type="ORF">OGAPHI_005093</name>
</gene>
<evidence type="ECO:0000256" key="8">
    <source>
        <dbReference type="ARBA" id="ARBA00022806"/>
    </source>
</evidence>
<dbReference type="FunFam" id="3.40.50.300:FF:000008">
    <property type="entry name" value="ATP-dependent RNA helicase RhlB"/>
    <property type="match status" value="1"/>
</dbReference>
<dbReference type="OrthoDB" id="196131at2759"/>
<feature type="domain" description="Helicase C-terminal" evidence="20">
    <location>
        <begin position="430"/>
        <end position="577"/>
    </location>
</feature>
<dbReference type="InterPro" id="IPR036603">
    <property type="entry name" value="RBP11-like"/>
</dbReference>
<feature type="short sequence motif" description="Q motif" evidence="16">
    <location>
        <begin position="196"/>
        <end position="224"/>
    </location>
</feature>
<dbReference type="GO" id="GO:0003899">
    <property type="term" value="F:DNA-directed RNA polymerase activity"/>
    <property type="evidence" value="ECO:0007669"/>
    <property type="project" value="InterPro"/>
</dbReference>
<dbReference type="GO" id="GO:0000184">
    <property type="term" value="P:nuclear-transcribed mRNA catabolic process, nonsense-mediated decay"/>
    <property type="evidence" value="ECO:0007669"/>
    <property type="project" value="UniProtKB-KW"/>
</dbReference>
<evidence type="ECO:0000256" key="18">
    <source>
        <dbReference type="SAM" id="MobiDB-lite"/>
    </source>
</evidence>
<keyword evidence="7 17" id="KW-0378">Hydrolase</keyword>
<dbReference type="InterPro" id="IPR014014">
    <property type="entry name" value="RNA_helicase_DEAD_Q_motif"/>
</dbReference>
<dbReference type="HAMAP" id="MF_00261">
    <property type="entry name" value="RNApol_arch_Rpo11"/>
    <property type="match status" value="1"/>
</dbReference>
<dbReference type="PANTHER" id="PTHR47958">
    <property type="entry name" value="ATP-DEPENDENT RNA HELICASE DBP3"/>
    <property type="match status" value="1"/>
</dbReference>
<keyword evidence="6 17" id="KW-0547">Nucleotide-binding</keyword>
<dbReference type="CDD" id="cd18787">
    <property type="entry name" value="SF2_C_DEAD"/>
    <property type="match status" value="1"/>
</dbReference>
<dbReference type="SMART" id="SM00490">
    <property type="entry name" value="HELICc"/>
    <property type="match status" value="1"/>
</dbReference>
<evidence type="ECO:0000256" key="2">
    <source>
        <dbReference type="ARBA" id="ARBA00009334"/>
    </source>
</evidence>
<dbReference type="Proteomes" id="UP000769157">
    <property type="component" value="Unassembled WGS sequence"/>
</dbReference>
<dbReference type="SMART" id="SM00487">
    <property type="entry name" value="DEXDc"/>
    <property type="match status" value="1"/>
</dbReference>
<evidence type="ECO:0000256" key="14">
    <source>
        <dbReference type="ARBA" id="ARBA00039329"/>
    </source>
</evidence>
<keyword evidence="10" id="KW-0866">Nonsense-mediated mRNA decay</keyword>
<dbReference type="InterPro" id="IPR014001">
    <property type="entry name" value="Helicase_ATP-bd"/>
</dbReference>
<dbReference type="PROSITE" id="PS51194">
    <property type="entry name" value="HELICASE_CTER"/>
    <property type="match status" value="1"/>
</dbReference>
<dbReference type="InterPro" id="IPR009025">
    <property type="entry name" value="RBP11-like_dimer"/>
</dbReference>
<name>A0A9P8P1V9_9ASCO</name>
<evidence type="ECO:0000256" key="7">
    <source>
        <dbReference type="ARBA" id="ARBA00022801"/>
    </source>
</evidence>
<evidence type="ECO:0000259" key="20">
    <source>
        <dbReference type="PROSITE" id="PS51194"/>
    </source>
</evidence>
<comment type="caution">
    <text evidence="22">The sequence shown here is derived from an EMBL/GenBank/DDBJ whole genome shotgun (WGS) entry which is preliminary data.</text>
</comment>
<feature type="domain" description="Helicase ATP-binding" evidence="19">
    <location>
        <begin position="227"/>
        <end position="402"/>
    </location>
</feature>
<feature type="domain" description="DEAD-box RNA helicase Q" evidence="21">
    <location>
        <begin position="196"/>
        <end position="224"/>
    </location>
</feature>
<keyword evidence="5" id="KW-0240">DNA-directed RNA polymerase</keyword>
<keyword evidence="8 17" id="KW-0347">Helicase</keyword>
<evidence type="ECO:0000259" key="21">
    <source>
        <dbReference type="PROSITE" id="PS51195"/>
    </source>
</evidence>
<evidence type="ECO:0000256" key="1">
    <source>
        <dbReference type="ARBA" id="ARBA00004123"/>
    </source>
</evidence>
<keyword evidence="11" id="KW-0804">Transcription</keyword>
<dbReference type="AlphaFoldDB" id="A0A9P8P1V9"/>
<dbReference type="InterPro" id="IPR000629">
    <property type="entry name" value="RNA-helicase_DEAD-box_CS"/>
</dbReference>
<dbReference type="SUPFAM" id="SSF52540">
    <property type="entry name" value="P-loop containing nucleoside triphosphate hydrolases"/>
    <property type="match status" value="1"/>
</dbReference>
<dbReference type="PROSITE" id="PS00039">
    <property type="entry name" value="DEAD_ATP_HELICASE"/>
    <property type="match status" value="1"/>
</dbReference>
<dbReference type="InterPro" id="IPR033898">
    <property type="entry name" value="RNAP_AC19"/>
</dbReference>
<reference evidence="22" key="2">
    <citation type="submission" date="2021-01" db="EMBL/GenBank/DDBJ databases">
        <authorList>
            <person name="Schikora-Tamarit M.A."/>
        </authorList>
    </citation>
    <scope>NUCLEOTIDE SEQUENCE</scope>
    <source>
        <strain evidence="22">CBS6075</strain>
    </source>
</reference>
<dbReference type="GO" id="GO:0006351">
    <property type="term" value="P:DNA-templated transcription"/>
    <property type="evidence" value="ECO:0007669"/>
    <property type="project" value="InterPro"/>
</dbReference>
<sequence length="631" mass="69749">MSDVVMEDVVDETMSQDELDTEKIKLLPGSTPDGTAASFQISDEDHTLGNALRYMVMKNPEVEFCGYSIPHPAESKMNIRIQTYGGMSAVEALHKGLDDLVDLCTHVEDVFGEQISARKNRFGRDDRNGSYGRRDDYELGANLTKPNFDLETLPKFEKNFYKEADAVASRSEDEVAAFRKEHDMTVYGKDIPRPITGFDEAGFPDYVLKEVKAQGFPNPTAIQCQGWPMALSGRDMVGIASTGSGKTLSYCLPAIVHINAQPLLQPGDGPICLVLAPTRELAVQIQKECSKFGRSSRIRNTCVYGGVPKGQQVRDLARGAEICIATPGRLLDMLDSGRTNLRRVTYLVLDEADRMLDMGFEPQIRKIVDQIRPDRQTLMWSATWPKSVQSLARDYLKDYIQVNVGSLDLAASHNIKQIIDVCSEYEKRDKLAKYLESAMEDKQAKVIVFASTKRTCDEITSYMRGEGWPALAIHGDKEQRERDWVLSEFRSGRAPIMVATDVAARGIDVKGVTTVINHDMPGNVEDYVHRIGRTGRAGEKGTAITLFTQGNSGQAHDLIVILREAKQDIPPELQALDKKGNRGNGYGYGRGGYGRGRGGYGRGRGRGGYRGGNRGYSSSGSNSMPLGNSRF</sequence>
<feature type="region of interest" description="Disordered" evidence="18">
    <location>
        <begin position="575"/>
        <end position="631"/>
    </location>
</feature>
<evidence type="ECO:0000256" key="15">
    <source>
        <dbReference type="ARBA" id="ARBA00039605"/>
    </source>
</evidence>
<keyword evidence="12" id="KW-0539">Nucleus</keyword>
<evidence type="ECO:0000256" key="5">
    <source>
        <dbReference type="ARBA" id="ARBA00022478"/>
    </source>
</evidence>
<dbReference type="GO" id="GO:0046983">
    <property type="term" value="F:protein dimerization activity"/>
    <property type="evidence" value="ECO:0007669"/>
    <property type="project" value="InterPro"/>
</dbReference>
<dbReference type="GeneID" id="70237057"/>
<keyword evidence="9 17" id="KW-0067">ATP-binding</keyword>
<evidence type="ECO:0000256" key="12">
    <source>
        <dbReference type="ARBA" id="ARBA00023242"/>
    </source>
</evidence>
<dbReference type="InterPro" id="IPR022905">
    <property type="entry name" value="Rpo11-like"/>
</dbReference>
<dbReference type="EMBL" id="JAEUBE010000366">
    <property type="protein sequence ID" value="KAH3663692.1"/>
    <property type="molecule type" value="Genomic_DNA"/>
</dbReference>
<evidence type="ECO:0000256" key="6">
    <source>
        <dbReference type="ARBA" id="ARBA00022741"/>
    </source>
</evidence>
<dbReference type="FunFam" id="3.30.1360.10:FF:000006">
    <property type="entry name" value="DNA-directed RNA polymerases I and III subunit RPAC2"/>
    <property type="match status" value="1"/>
</dbReference>
<dbReference type="GO" id="GO:0016787">
    <property type="term" value="F:hydrolase activity"/>
    <property type="evidence" value="ECO:0007669"/>
    <property type="project" value="UniProtKB-KW"/>
</dbReference>
<evidence type="ECO:0000256" key="16">
    <source>
        <dbReference type="PROSITE-ProRule" id="PRU00552"/>
    </source>
</evidence>
<comment type="similarity">
    <text evidence="2">Belongs to the DEAD box helicase family. DDX5/DBP2 subfamily.</text>
</comment>
<dbReference type="GO" id="GO:0005524">
    <property type="term" value="F:ATP binding"/>
    <property type="evidence" value="ECO:0007669"/>
    <property type="project" value="UniProtKB-KW"/>
</dbReference>
<evidence type="ECO:0000313" key="23">
    <source>
        <dbReference type="Proteomes" id="UP000769157"/>
    </source>
</evidence>
<dbReference type="InterPro" id="IPR027417">
    <property type="entry name" value="P-loop_NTPase"/>
</dbReference>
<dbReference type="Pfam" id="PF13656">
    <property type="entry name" value="RNA_pol_L_2"/>
    <property type="match status" value="1"/>
</dbReference>
<evidence type="ECO:0000259" key="19">
    <source>
        <dbReference type="PROSITE" id="PS51192"/>
    </source>
</evidence>
<dbReference type="PROSITE" id="PS51195">
    <property type="entry name" value="Q_MOTIF"/>
    <property type="match status" value="1"/>
</dbReference>
<dbReference type="SUPFAM" id="SSF55257">
    <property type="entry name" value="RBP11-like subunits of RNA polymerase"/>
    <property type="match status" value="1"/>
</dbReference>